<protein>
    <submittedName>
        <fullName evidence="1">Uncharacterized protein</fullName>
    </submittedName>
</protein>
<proteinExistence type="predicted"/>
<dbReference type="RefSeq" id="WP_186941354.1">
    <property type="nucleotide sequence ID" value="NZ_JACOGA010000005.1"/>
</dbReference>
<reference evidence="1 2" key="1">
    <citation type="submission" date="2020-08" db="EMBL/GenBank/DDBJ databases">
        <title>Novel species isolated from subtropical streams in China.</title>
        <authorList>
            <person name="Lu H."/>
        </authorList>
    </citation>
    <scope>NUCLEOTIDE SEQUENCE [LARGE SCALE GENOMIC DNA]</scope>
    <source>
        <strain evidence="1 2">LX15W</strain>
    </source>
</reference>
<evidence type="ECO:0000313" key="2">
    <source>
        <dbReference type="Proteomes" id="UP000624279"/>
    </source>
</evidence>
<sequence>MKLIAKKNAPTDKYDQLSFVRADGSSSQCSMPRQGILPHDLIHYVVESALPFEFGFLSLVARGADPTFVMESVHDKSNAEFTSDVTGDVTADVTAEAVQVEAIVEALQTQLWAGEFDTEMFIYASDMACSARNTAPYSFAEVEPKTALFQPALALAKEWAAVDFSSTLALNFK</sequence>
<gene>
    <name evidence="1" type="ORF">H8K55_06975</name>
</gene>
<dbReference type="EMBL" id="JACOGA010000005">
    <property type="protein sequence ID" value="MBC3873321.1"/>
    <property type="molecule type" value="Genomic_DNA"/>
</dbReference>
<dbReference type="Proteomes" id="UP000624279">
    <property type="component" value="Unassembled WGS sequence"/>
</dbReference>
<name>A0ABR6Y9T1_9BURK</name>
<accession>A0ABR6Y9T1</accession>
<comment type="caution">
    <text evidence="1">The sequence shown here is derived from an EMBL/GenBank/DDBJ whole genome shotgun (WGS) entry which is preliminary data.</text>
</comment>
<evidence type="ECO:0000313" key="1">
    <source>
        <dbReference type="EMBL" id="MBC3873321.1"/>
    </source>
</evidence>
<organism evidence="1 2">
    <name type="scientific">Undibacterium flavidum</name>
    <dbReference type="NCBI Taxonomy" id="2762297"/>
    <lineage>
        <taxon>Bacteria</taxon>
        <taxon>Pseudomonadati</taxon>
        <taxon>Pseudomonadota</taxon>
        <taxon>Betaproteobacteria</taxon>
        <taxon>Burkholderiales</taxon>
        <taxon>Oxalobacteraceae</taxon>
        <taxon>Undibacterium</taxon>
    </lineage>
</organism>
<keyword evidence="2" id="KW-1185">Reference proteome</keyword>